<comment type="caution">
    <text evidence="1">The sequence shown here is derived from an EMBL/GenBank/DDBJ whole genome shotgun (WGS) entry which is preliminary data.</text>
</comment>
<gene>
    <name evidence="1" type="ORF">AYR66_20915</name>
</gene>
<dbReference type="EMBL" id="LSTO01000001">
    <property type="protein sequence ID" value="OWW21580.1"/>
    <property type="molecule type" value="Genomic_DNA"/>
</dbReference>
<sequence length="205" mass="22414">MSAWFDADIALDLLRCVPLTCATPFFRKAVRMVQHEDFILGNASLHAQLSSALAVMAQLICNTSRPPTAQQLSESLNVSLRYLRKLMRTLSAGGLLAPHATHSDTWVCMHPPHSVSLADVYHCLLAEKEEGAAPFIPATQTDTATSASDLLMMQATMSINQTVMQNLQRFDLGRLKVAESAQMFTASLREKAQRHSLSLDTTAGS</sequence>
<dbReference type="InterPro" id="IPR036390">
    <property type="entry name" value="WH_DNA-bd_sf"/>
</dbReference>
<dbReference type="Gene3D" id="1.10.10.10">
    <property type="entry name" value="Winged helix-like DNA-binding domain superfamily/Winged helix DNA-binding domain"/>
    <property type="match status" value="1"/>
</dbReference>
<name>A0A254TG24_9BURK</name>
<dbReference type="InterPro" id="IPR000944">
    <property type="entry name" value="Tscrpt_reg_Rrf2"/>
</dbReference>
<protein>
    <submittedName>
        <fullName evidence="1">Uncharacterized protein</fullName>
    </submittedName>
</protein>
<reference evidence="1 2" key="1">
    <citation type="submission" date="2016-02" db="EMBL/GenBank/DDBJ databases">
        <authorList>
            <person name="Wen L."/>
            <person name="He K."/>
            <person name="Yang H."/>
        </authorList>
    </citation>
    <scope>NUCLEOTIDE SEQUENCE [LARGE SCALE GENOMIC DNA]</scope>
    <source>
        <strain evidence="1 2">TSA40</strain>
    </source>
</reference>
<dbReference type="OrthoDB" id="8776949at2"/>
<dbReference type="SUPFAM" id="SSF46785">
    <property type="entry name" value="Winged helix' DNA-binding domain"/>
    <property type="match status" value="1"/>
</dbReference>
<keyword evidence="2" id="KW-1185">Reference proteome</keyword>
<dbReference type="Pfam" id="PF02082">
    <property type="entry name" value="Rrf2"/>
    <property type="match status" value="1"/>
</dbReference>
<evidence type="ECO:0000313" key="2">
    <source>
        <dbReference type="Proteomes" id="UP000197535"/>
    </source>
</evidence>
<organism evidence="1 2">
    <name type="scientific">Noviherbaspirillum denitrificans</name>
    <dbReference type="NCBI Taxonomy" id="1968433"/>
    <lineage>
        <taxon>Bacteria</taxon>
        <taxon>Pseudomonadati</taxon>
        <taxon>Pseudomonadota</taxon>
        <taxon>Betaproteobacteria</taxon>
        <taxon>Burkholderiales</taxon>
        <taxon>Oxalobacteraceae</taxon>
        <taxon>Noviherbaspirillum</taxon>
    </lineage>
</organism>
<dbReference type="Proteomes" id="UP000197535">
    <property type="component" value="Unassembled WGS sequence"/>
</dbReference>
<dbReference type="AlphaFoldDB" id="A0A254TG24"/>
<evidence type="ECO:0000313" key="1">
    <source>
        <dbReference type="EMBL" id="OWW21580.1"/>
    </source>
</evidence>
<proteinExistence type="predicted"/>
<accession>A0A254TG24</accession>
<dbReference type="InterPro" id="IPR036388">
    <property type="entry name" value="WH-like_DNA-bd_sf"/>
</dbReference>